<gene>
    <name evidence="4" type="primary">LOC114334767</name>
</gene>
<dbReference type="InterPro" id="IPR000477">
    <property type="entry name" value="RT_dom"/>
</dbReference>
<dbReference type="GO" id="GO:0005509">
    <property type="term" value="F:calcium ion binding"/>
    <property type="evidence" value="ECO:0007669"/>
    <property type="project" value="InterPro"/>
</dbReference>
<dbReference type="GO" id="GO:1900271">
    <property type="term" value="P:regulation of long-term synaptic potentiation"/>
    <property type="evidence" value="ECO:0007669"/>
    <property type="project" value="TreeGrafter"/>
</dbReference>
<dbReference type="PROSITE" id="PS00018">
    <property type="entry name" value="EF_HAND_1"/>
    <property type="match status" value="2"/>
</dbReference>
<dbReference type="Gene3D" id="1.10.238.10">
    <property type="entry name" value="EF-hand"/>
    <property type="match status" value="1"/>
</dbReference>
<feature type="domain" description="Reverse transcriptase" evidence="3">
    <location>
        <begin position="1"/>
        <end position="79"/>
    </location>
</feature>
<dbReference type="RefSeq" id="XP_028140658.1">
    <property type="nucleotide sequence ID" value="XM_028284857.1"/>
</dbReference>
<dbReference type="InterPro" id="IPR002048">
    <property type="entry name" value="EF_hand_dom"/>
</dbReference>
<dbReference type="PANTHER" id="PTHR19972">
    <property type="entry name" value="CALBINDIN"/>
    <property type="match status" value="1"/>
</dbReference>
<dbReference type="InterPro" id="IPR018247">
    <property type="entry name" value="EF_Hand_1_Ca_BS"/>
</dbReference>
<proteinExistence type="predicted"/>
<dbReference type="PROSITE" id="PS50222">
    <property type="entry name" value="EF_HAND_2"/>
    <property type="match status" value="2"/>
</dbReference>
<organism evidence="4">
    <name type="scientific">Diabrotica virgifera virgifera</name>
    <name type="common">western corn rootworm</name>
    <dbReference type="NCBI Taxonomy" id="50390"/>
    <lineage>
        <taxon>Eukaryota</taxon>
        <taxon>Metazoa</taxon>
        <taxon>Ecdysozoa</taxon>
        <taxon>Arthropoda</taxon>
        <taxon>Hexapoda</taxon>
        <taxon>Insecta</taxon>
        <taxon>Pterygota</taxon>
        <taxon>Neoptera</taxon>
        <taxon>Endopterygota</taxon>
        <taxon>Coleoptera</taxon>
        <taxon>Polyphaga</taxon>
        <taxon>Cucujiformia</taxon>
        <taxon>Chrysomeloidea</taxon>
        <taxon>Chrysomelidae</taxon>
        <taxon>Galerucinae</taxon>
        <taxon>Diabroticina</taxon>
        <taxon>Diabroticites</taxon>
        <taxon>Diabrotica</taxon>
    </lineage>
</organism>
<evidence type="ECO:0000259" key="2">
    <source>
        <dbReference type="PROSITE" id="PS50222"/>
    </source>
</evidence>
<reference evidence="4" key="1">
    <citation type="submission" date="2025-08" db="UniProtKB">
        <authorList>
            <consortium name="RefSeq"/>
        </authorList>
    </citation>
    <scope>IDENTIFICATION</scope>
    <source>
        <tissue evidence="4">Whole insect</tissue>
    </source>
</reference>
<dbReference type="PANTHER" id="PTHR19972:SF10">
    <property type="entry name" value="CALBINDIN-32"/>
    <property type="match status" value="1"/>
</dbReference>
<dbReference type="GO" id="GO:0030425">
    <property type="term" value="C:dendrite"/>
    <property type="evidence" value="ECO:0007669"/>
    <property type="project" value="TreeGrafter"/>
</dbReference>
<dbReference type="GO" id="GO:0043195">
    <property type="term" value="C:terminal bouton"/>
    <property type="evidence" value="ECO:0007669"/>
    <property type="project" value="TreeGrafter"/>
</dbReference>
<dbReference type="FunFam" id="1.10.238.10:FF:000304">
    <property type="entry name" value="calbindin-32 isoform X2"/>
    <property type="match status" value="1"/>
</dbReference>
<evidence type="ECO:0000313" key="4">
    <source>
        <dbReference type="RefSeq" id="XP_028140658.1"/>
    </source>
</evidence>
<dbReference type="SUPFAM" id="SSF47473">
    <property type="entry name" value="EF-hand"/>
    <property type="match status" value="1"/>
</dbReference>
<dbReference type="GO" id="GO:0099509">
    <property type="term" value="P:regulation of presynaptic cytosolic calcium ion concentration"/>
    <property type="evidence" value="ECO:0007669"/>
    <property type="project" value="TreeGrafter"/>
</dbReference>
<dbReference type="AlphaFoldDB" id="A0A6P7G713"/>
<dbReference type="Pfam" id="PF13499">
    <property type="entry name" value="EF-hand_7"/>
    <property type="match status" value="1"/>
</dbReference>
<dbReference type="GO" id="GO:0005634">
    <property type="term" value="C:nucleus"/>
    <property type="evidence" value="ECO:0007669"/>
    <property type="project" value="TreeGrafter"/>
</dbReference>
<dbReference type="InParanoid" id="A0A6P7G713"/>
<dbReference type="GO" id="GO:0005829">
    <property type="term" value="C:cytosol"/>
    <property type="evidence" value="ECO:0007669"/>
    <property type="project" value="TreeGrafter"/>
</dbReference>
<evidence type="ECO:0000259" key="3">
    <source>
        <dbReference type="PROSITE" id="PS50878"/>
    </source>
</evidence>
<dbReference type="SMART" id="SM00054">
    <property type="entry name" value="EFh"/>
    <property type="match status" value="2"/>
</dbReference>
<feature type="non-terminal residue" evidence="4">
    <location>
        <position position="583"/>
    </location>
</feature>
<name>A0A6P7G713_DIAVI</name>
<dbReference type="OrthoDB" id="428774at2759"/>
<dbReference type="InterPro" id="IPR051001">
    <property type="entry name" value="Calbindin_Ca-bind"/>
</dbReference>
<keyword evidence="1" id="KW-0106">Calcium</keyword>
<evidence type="ECO:0000256" key="1">
    <source>
        <dbReference type="ARBA" id="ARBA00022837"/>
    </source>
</evidence>
<sequence length="583" mass="68298">MLLYADDLVILCDSEVELGKNLSYLEKYSDKNQLTVNVGKTQILPFARSGQIGNKGIKFLYKNEKIEVVNKIVYLGVTLTTTSLFKAMADTTVERAKHAIGNVIGLMAKTKMNSWTSRVQLFDSLVQSLVMNCVPVWGMRYADQLERIQITFFKKLLHLSINTPDYAVRLETGRVKISFTIFKLTLNWLIKLSQMHDLRLPLICFLRQLQISSANNSINTNRYNWVSQFKQYFQILDYEFSWDENISDWLLKNKKSMLKKYMDMLHQEDIQAVSMSTFSTIYKHLSVDTSVQKYLEFQIPIKYIRAMAQLRSPLICFLRQLQISSANNSINTNRYNWVSELKQYFQILDYEIPWDENISNWRLKNKKSMLKKYMDMLHQEDIHAVPMSTFSTTYKHLSVDTSVQKYLEFQIPIKYIRAMAQLRTSNRHVLKFTYNASPFCFRIIMTTHAEQVSAKRLNLEKATNFMRQFRDPHSRELKKLSANQFMEVWSHYDKDGNGYIEGVELDGFLREFVSSANISDVGPEVVSDEMLVELKSCFMEAYDDNQDGKIDIRELAQLLPMEENFLLLFRFDNPLESSVEFMK</sequence>
<dbReference type="InterPro" id="IPR011992">
    <property type="entry name" value="EF-hand-dom_pair"/>
</dbReference>
<protein>
    <submittedName>
        <fullName evidence="4">Uncharacterized protein LOC114334767</fullName>
    </submittedName>
</protein>
<dbReference type="PROSITE" id="PS50878">
    <property type="entry name" value="RT_POL"/>
    <property type="match status" value="1"/>
</dbReference>
<feature type="domain" description="EF-hand" evidence="2">
    <location>
        <begin position="480"/>
        <end position="515"/>
    </location>
</feature>
<feature type="domain" description="EF-hand" evidence="2">
    <location>
        <begin position="529"/>
        <end position="565"/>
    </location>
</feature>
<accession>A0A6P7G713</accession>